<dbReference type="RefSeq" id="WP_088153980.1">
    <property type="nucleotide sequence ID" value="NZ_NHON01000058.1"/>
</dbReference>
<keyword evidence="4" id="KW-1185">Reference proteome</keyword>
<dbReference type="OrthoDB" id="9794942at2"/>
<dbReference type="Proteomes" id="UP000196655">
    <property type="component" value="Unassembled WGS sequence"/>
</dbReference>
<dbReference type="SUPFAM" id="SSF52499">
    <property type="entry name" value="Isochorismatase-like hydrolases"/>
    <property type="match status" value="1"/>
</dbReference>
<dbReference type="EMBL" id="NHON01000058">
    <property type="protein sequence ID" value="OWJ64423.1"/>
    <property type="molecule type" value="Genomic_DNA"/>
</dbReference>
<feature type="domain" description="Isochorismatase-like" evidence="2">
    <location>
        <begin position="22"/>
        <end position="189"/>
    </location>
</feature>
<organism evidence="3 4">
    <name type="scientific">Inquilinus limosus</name>
    <dbReference type="NCBI Taxonomy" id="171674"/>
    <lineage>
        <taxon>Bacteria</taxon>
        <taxon>Pseudomonadati</taxon>
        <taxon>Pseudomonadota</taxon>
        <taxon>Alphaproteobacteria</taxon>
        <taxon>Rhodospirillales</taxon>
        <taxon>Rhodospirillaceae</taxon>
        <taxon>Inquilinus</taxon>
    </lineage>
</organism>
<evidence type="ECO:0000256" key="1">
    <source>
        <dbReference type="ARBA" id="ARBA00022801"/>
    </source>
</evidence>
<dbReference type="PANTHER" id="PTHR43540:SF15">
    <property type="entry name" value="BLR5631 PROTEIN"/>
    <property type="match status" value="1"/>
</dbReference>
<protein>
    <submittedName>
        <fullName evidence="3">Cysteine hydrolase</fullName>
    </submittedName>
</protein>
<evidence type="ECO:0000259" key="2">
    <source>
        <dbReference type="Pfam" id="PF00857"/>
    </source>
</evidence>
<evidence type="ECO:0000313" key="3">
    <source>
        <dbReference type="EMBL" id="OWJ64423.1"/>
    </source>
</evidence>
<accession>A0A211ZGQ2</accession>
<comment type="caution">
    <text evidence="3">The sequence shown here is derived from an EMBL/GenBank/DDBJ whole genome shotgun (WGS) entry which is preliminary data.</text>
</comment>
<reference evidence="4" key="1">
    <citation type="submission" date="2017-05" db="EMBL/GenBank/DDBJ databases">
        <authorList>
            <person name="Macchi M."/>
            <person name="Festa S."/>
            <person name="Coppotelli B.M."/>
            <person name="Morelli I.S."/>
        </authorList>
    </citation>
    <scope>NUCLEOTIDE SEQUENCE [LARGE SCALE GENOMIC DNA]</scope>
    <source>
        <strain evidence="4">I</strain>
    </source>
</reference>
<dbReference type="InterPro" id="IPR000868">
    <property type="entry name" value="Isochorismatase-like_dom"/>
</dbReference>
<dbReference type="PANTHER" id="PTHR43540">
    <property type="entry name" value="PEROXYUREIDOACRYLATE/UREIDOACRYLATE AMIDOHYDROLASE-RELATED"/>
    <property type="match status" value="1"/>
</dbReference>
<dbReference type="GO" id="GO:0016787">
    <property type="term" value="F:hydrolase activity"/>
    <property type="evidence" value="ECO:0007669"/>
    <property type="project" value="UniProtKB-KW"/>
</dbReference>
<keyword evidence="1 3" id="KW-0378">Hydrolase</keyword>
<proteinExistence type="predicted"/>
<dbReference type="AlphaFoldDB" id="A0A211ZGQ2"/>
<evidence type="ECO:0000313" key="4">
    <source>
        <dbReference type="Proteomes" id="UP000196655"/>
    </source>
</evidence>
<dbReference type="STRING" id="1122125.GCA_000423185_04591"/>
<dbReference type="Gene3D" id="3.40.50.850">
    <property type="entry name" value="Isochorismatase-like"/>
    <property type="match status" value="1"/>
</dbReference>
<gene>
    <name evidence="3" type="ORF">BWR60_24780</name>
</gene>
<dbReference type="InterPro" id="IPR050272">
    <property type="entry name" value="Isochorismatase-like_hydrls"/>
</dbReference>
<sequence>MHPKTLLEHAGARLEPAALSESVLVLIDMQREYSDGGLTLPGVGPAVEEAAALLARARRLGTPVIHVLNERKGGLFDVDGPYVAPIAAVAPADGEVVVKKGLPNAFAGTDLAERIAAAGRKKLVTIGFMTHMCVDATTRSAVDHGLFSTVVAAACASRDLPDPLGGVRPAAEVHRAALAALADRFAVVAARGDAVRD</sequence>
<dbReference type="InterPro" id="IPR036380">
    <property type="entry name" value="Isochorismatase-like_sf"/>
</dbReference>
<name>A0A211ZGQ2_9PROT</name>
<dbReference type="Pfam" id="PF00857">
    <property type="entry name" value="Isochorismatase"/>
    <property type="match status" value="1"/>
</dbReference>